<dbReference type="GO" id="GO:0016301">
    <property type="term" value="F:kinase activity"/>
    <property type="evidence" value="ECO:0007669"/>
    <property type="project" value="UniProtKB-KW"/>
</dbReference>
<dbReference type="InterPro" id="IPR013749">
    <property type="entry name" value="PM/HMP-P_kinase-1"/>
</dbReference>
<feature type="domain" description="Pyridoxamine kinase/Phosphomethylpyrimidine kinase" evidence="2">
    <location>
        <begin position="70"/>
        <end position="250"/>
    </location>
</feature>
<keyword evidence="4" id="KW-1185">Reference proteome</keyword>
<dbReference type="Gene3D" id="3.40.1190.20">
    <property type="match status" value="1"/>
</dbReference>
<gene>
    <name evidence="3" type="ORF">MOO45_07045</name>
</gene>
<dbReference type="SUPFAM" id="SSF53613">
    <property type="entry name" value="Ribokinase-like"/>
    <property type="match status" value="1"/>
</dbReference>
<evidence type="ECO:0000313" key="3">
    <source>
        <dbReference type="EMBL" id="UQS81938.1"/>
    </source>
</evidence>
<dbReference type="PANTHER" id="PTHR20858">
    <property type="entry name" value="PHOSPHOMETHYLPYRIMIDINE KINASE"/>
    <property type="match status" value="1"/>
</dbReference>
<dbReference type="Proteomes" id="UP000831495">
    <property type="component" value="Chromosome"/>
</dbReference>
<name>A0ABY4P8H2_9LACO</name>
<evidence type="ECO:0000256" key="1">
    <source>
        <dbReference type="ARBA" id="ARBA00022977"/>
    </source>
</evidence>
<keyword evidence="3" id="KW-0808">Transferase</keyword>
<keyword evidence="1" id="KW-0784">Thiamine biosynthesis</keyword>
<reference evidence="3" key="1">
    <citation type="journal article" date="2022" name="Int. J. Syst. Evol. Microbiol.">
        <title>Apilactobacillus apisilvae sp. nov., Nicolia spurrieriana gen. nov. sp. nov., Bombilactobacillus folatiphilus sp. nov. and Bombilactobacillus thymidiniphilus sp. nov., four new lactic acid bacterial isolates from stingless bees Tetragonula carbonaria and Austroplebeia australis.</title>
        <authorList>
            <person name="Oliphant S.A."/>
            <person name="Watson-Haigh N.S."/>
            <person name="Sumby K.M."/>
            <person name="Gardner J."/>
            <person name="Groom S."/>
            <person name="Jiranek V."/>
        </authorList>
    </citation>
    <scope>NUCLEOTIDE SEQUENCE</scope>
    <source>
        <strain evidence="3">SG4_D2</strain>
    </source>
</reference>
<protein>
    <submittedName>
        <fullName evidence="3">PfkB family carbohydrate kinase</fullName>
    </submittedName>
</protein>
<dbReference type="Pfam" id="PF08543">
    <property type="entry name" value="Phos_pyr_kin"/>
    <property type="match status" value="1"/>
</dbReference>
<keyword evidence="3" id="KW-0418">Kinase</keyword>
<evidence type="ECO:0000313" key="4">
    <source>
        <dbReference type="Proteomes" id="UP000831495"/>
    </source>
</evidence>
<dbReference type="RefSeq" id="WP_249514206.1">
    <property type="nucleotide sequence ID" value="NZ_CP093366.1"/>
</dbReference>
<organism evidence="3 4">
    <name type="scientific">Bombilactobacillus folatiphilus</name>
    <dbReference type="NCBI Taxonomy" id="2923362"/>
    <lineage>
        <taxon>Bacteria</taxon>
        <taxon>Bacillati</taxon>
        <taxon>Bacillota</taxon>
        <taxon>Bacilli</taxon>
        <taxon>Lactobacillales</taxon>
        <taxon>Lactobacillaceae</taxon>
        <taxon>Bombilactobacillus</taxon>
    </lineage>
</organism>
<sequence>MQPNKLENQFLIAEDWSSWGNISLQSATTIFQILGIASVKLPVNLLATHPGHDVNAPQLPLDHWLATVLDYWSDVEFSGLALGYLGNQALIELWVQYLVQHQLPLVVIDPAMADHGKLYGSLPADYVQWQRKLLPFADVLTPNLTEAELLLDQKVTTKTQLREALLALQQQIHGQDVVITSVRMQDQIGCAYLDGECLRTIFYPAAPSGHAGSGDLFTSILAGSLHKGASFVDAVQQATQMTTKAVAQTPATELDLQLTPIIDDLQELRRSYEK</sequence>
<dbReference type="PANTHER" id="PTHR20858:SF17">
    <property type="entry name" value="HYDROXYMETHYLPYRIMIDINE_PHOSPHOMETHYLPYRIMIDINE KINASE THI20-RELATED"/>
    <property type="match status" value="1"/>
</dbReference>
<proteinExistence type="predicted"/>
<dbReference type="InterPro" id="IPR029056">
    <property type="entry name" value="Ribokinase-like"/>
</dbReference>
<dbReference type="EMBL" id="CP093366">
    <property type="protein sequence ID" value="UQS81938.1"/>
    <property type="molecule type" value="Genomic_DNA"/>
</dbReference>
<accession>A0ABY4P8H2</accession>
<evidence type="ECO:0000259" key="2">
    <source>
        <dbReference type="Pfam" id="PF08543"/>
    </source>
</evidence>